<feature type="signal peptide" evidence="1">
    <location>
        <begin position="1"/>
        <end position="18"/>
    </location>
</feature>
<dbReference type="EMBL" id="MZHU01000039">
    <property type="protein sequence ID" value="PRK64884.1"/>
    <property type="molecule type" value="Genomic_DNA"/>
</dbReference>
<comment type="caution">
    <text evidence="2">The sequence shown here is derived from an EMBL/GenBank/DDBJ whole genome shotgun (WGS) entry which is preliminary data.</text>
</comment>
<accession>A0A2S9S0U5</accession>
<proteinExistence type="predicted"/>
<keyword evidence="1" id="KW-0732">Signal</keyword>
<protein>
    <recommendedName>
        <fullName evidence="4">DUF4468 domain-containing protein</fullName>
    </recommendedName>
</protein>
<evidence type="ECO:0000313" key="3">
    <source>
        <dbReference type="EMBL" id="VTX47932.1"/>
    </source>
</evidence>
<reference evidence="2" key="1">
    <citation type="submission" date="2017-02" db="EMBL/GenBank/DDBJ databases">
        <title>Haemophilus influenzae in COPD genome sequencing project.</title>
        <authorList>
            <person name="Murphy T.F."/>
            <person name="Kong Y."/>
            <person name="Nadendla S."/>
            <person name="Tettelin H."/>
            <person name="Pettigrew M."/>
        </authorList>
    </citation>
    <scope>NUCLEOTIDE SEQUENCE [LARGE SCALE GENOMIC DNA]</scope>
    <source>
        <strain evidence="2">84P15H4</strain>
    </source>
</reference>
<sequence length="178" mass="20788">MKKFAIFFALIISTFSYANMLDTSIPKCDQVGDTIEGILNDRTKETGIDFTLKDVFVVREVKEKNQNKDIRLCYALLQTETYNKLEILYSIWVEGRQFFVEITDANPIIDTETLSKTQENLQNQMAESKLQEFEMAKKYGDMKEACMSLRVAKNFFLNAKNEEQYKRISELLKKENCK</sequence>
<evidence type="ECO:0000256" key="1">
    <source>
        <dbReference type="SAM" id="SignalP"/>
    </source>
</evidence>
<dbReference type="EMBL" id="CABFLD010000002">
    <property type="protein sequence ID" value="VTX47932.1"/>
    <property type="molecule type" value="Genomic_DNA"/>
</dbReference>
<dbReference type="AlphaFoldDB" id="A0A2S9S0U5"/>
<reference evidence="3" key="2">
    <citation type="submission" date="2019-05" db="EMBL/GenBank/DDBJ databases">
        <authorList>
            <person name="Hibberd M."/>
        </authorList>
    </citation>
    <scope>NUCLEOTIDE SEQUENCE</scope>
    <source>
        <strain evidence="3">Haemophilus_influenzae_BgEED16</strain>
    </source>
</reference>
<name>A0A2S9S0U5_HAEIF</name>
<dbReference type="RefSeq" id="WP_061723358.1">
    <property type="nucleotide sequence ID" value="NZ_CABFLD010000002.1"/>
</dbReference>
<dbReference type="Proteomes" id="UP000658741">
    <property type="component" value="Unassembled WGS sequence"/>
</dbReference>
<evidence type="ECO:0000313" key="2">
    <source>
        <dbReference type="EMBL" id="PRK64884.1"/>
    </source>
</evidence>
<organism evidence="2">
    <name type="scientific">Haemophilus influenzae</name>
    <dbReference type="NCBI Taxonomy" id="727"/>
    <lineage>
        <taxon>Bacteria</taxon>
        <taxon>Pseudomonadati</taxon>
        <taxon>Pseudomonadota</taxon>
        <taxon>Gammaproteobacteria</taxon>
        <taxon>Pasteurellales</taxon>
        <taxon>Pasteurellaceae</taxon>
        <taxon>Haemophilus</taxon>
    </lineage>
</organism>
<feature type="chain" id="PRO_5043160781" description="DUF4468 domain-containing protein" evidence="1">
    <location>
        <begin position="19"/>
        <end position="178"/>
    </location>
</feature>
<gene>
    <name evidence="2" type="ORF">BV163_01208</name>
    <name evidence="3" type="ORF">CAGEJMGA_01720</name>
</gene>
<evidence type="ECO:0008006" key="4">
    <source>
        <dbReference type="Google" id="ProtNLM"/>
    </source>
</evidence>